<proteinExistence type="predicted"/>
<evidence type="ECO:0000313" key="2">
    <source>
        <dbReference type="Proteomes" id="UP001140949"/>
    </source>
</evidence>
<dbReference type="Proteomes" id="UP001140949">
    <property type="component" value="Unassembled WGS sequence"/>
</dbReference>
<comment type="caution">
    <text evidence="1">The sequence shown here is derived from an EMBL/GenBank/DDBJ whole genome shotgun (WGS) entry which is preliminary data.</text>
</comment>
<name>A0AAX6IC76_IRIPA</name>
<organism evidence="1 2">
    <name type="scientific">Iris pallida</name>
    <name type="common">Sweet iris</name>
    <dbReference type="NCBI Taxonomy" id="29817"/>
    <lineage>
        <taxon>Eukaryota</taxon>
        <taxon>Viridiplantae</taxon>
        <taxon>Streptophyta</taxon>
        <taxon>Embryophyta</taxon>
        <taxon>Tracheophyta</taxon>
        <taxon>Spermatophyta</taxon>
        <taxon>Magnoliopsida</taxon>
        <taxon>Liliopsida</taxon>
        <taxon>Asparagales</taxon>
        <taxon>Iridaceae</taxon>
        <taxon>Iridoideae</taxon>
        <taxon>Irideae</taxon>
        <taxon>Iris</taxon>
    </lineage>
</organism>
<dbReference type="EMBL" id="JANAVB010002794">
    <property type="protein sequence ID" value="KAJ6850678.1"/>
    <property type="molecule type" value="Genomic_DNA"/>
</dbReference>
<dbReference type="GO" id="GO:0016301">
    <property type="term" value="F:kinase activity"/>
    <property type="evidence" value="ECO:0007669"/>
    <property type="project" value="UniProtKB-KW"/>
</dbReference>
<evidence type="ECO:0000313" key="1">
    <source>
        <dbReference type="EMBL" id="KAJ6850678.1"/>
    </source>
</evidence>
<keyword evidence="1" id="KW-0418">Kinase</keyword>
<reference evidence="1" key="2">
    <citation type="submission" date="2023-04" db="EMBL/GenBank/DDBJ databases">
        <authorList>
            <person name="Bruccoleri R.E."/>
            <person name="Oakeley E.J."/>
            <person name="Faust A.-M."/>
            <person name="Dessus-Babus S."/>
            <person name="Altorfer M."/>
            <person name="Burckhardt D."/>
            <person name="Oertli M."/>
            <person name="Naumann U."/>
            <person name="Petersen F."/>
            <person name="Wong J."/>
        </authorList>
    </citation>
    <scope>NUCLEOTIDE SEQUENCE</scope>
    <source>
        <strain evidence="1">GSM-AAB239-AS_SAM_17_03QT</strain>
        <tissue evidence="1">Leaf</tissue>
    </source>
</reference>
<gene>
    <name evidence="1" type="ORF">M6B38_264195</name>
</gene>
<keyword evidence="1" id="KW-0808">Transferase</keyword>
<sequence length="98" mass="11116">MKREKQVKAELEQKSLLKVIQLIILSFHLNERGKRGVTPKLDGEDEREKGSRVWKGKLTVRVSPPGGVRRNRWRGSPAQIRARGRLDSASGAGVQYRI</sequence>
<keyword evidence="1" id="KW-0675">Receptor</keyword>
<protein>
    <submittedName>
        <fullName evidence="1">Proline-rich receptor-like protein kinase PERK2</fullName>
    </submittedName>
</protein>
<keyword evidence="2" id="KW-1185">Reference proteome</keyword>
<reference evidence="1" key="1">
    <citation type="journal article" date="2023" name="GigaByte">
        <title>Genome assembly of the bearded iris, Iris pallida Lam.</title>
        <authorList>
            <person name="Bruccoleri R.E."/>
            <person name="Oakeley E.J."/>
            <person name="Faust A.M.E."/>
            <person name="Altorfer M."/>
            <person name="Dessus-Babus S."/>
            <person name="Burckhardt D."/>
            <person name="Oertli M."/>
            <person name="Naumann U."/>
            <person name="Petersen F."/>
            <person name="Wong J."/>
        </authorList>
    </citation>
    <scope>NUCLEOTIDE SEQUENCE</scope>
    <source>
        <strain evidence="1">GSM-AAB239-AS_SAM_17_03QT</strain>
    </source>
</reference>
<dbReference type="AlphaFoldDB" id="A0AAX6IC76"/>
<accession>A0AAX6IC76</accession>